<keyword evidence="2" id="KW-1185">Reference proteome</keyword>
<dbReference type="Proteomes" id="UP001597318">
    <property type="component" value="Unassembled WGS sequence"/>
</dbReference>
<reference evidence="2" key="1">
    <citation type="journal article" date="2019" name="Int. J. Syst. Evol. Microbiol.">
        <title>The Global Catalogue of Microorganisms (GCM) 10K type strain sequencing project: providing services to taxonomists for standard genome sequencing and annotation.</title>
        <authorList>
            <consortium name="The Broad Institute Genomics Platform"/>
            <consortium name="The Broad Institute Genome Sequencing Center for Infectious Disease"/>
            <person name="Wu L."/>
            <person name="Ma J."/>
        </authorList>
    </citation>
    <scope>NUCLEOTIDE SEQUENCE [LARGE SCALE GENOMIC DNA]</scope>
    <source>
        <strain evidence="2">CGMCC 1.15474</strain>
    </source>
</reference>
<gene>
    <name evidence="1" type="ORF">ACFSKK_24480</name>
</gene>
<organism evidence="1 2">
    <name type="scientific">Metabacillus endolithicus</name>
    <dbReference type="NCBI Taxonomy" id="1535204"/>
    <lineage>
        <taxon>Bacteria</taxon>
        <taxon>Bacillati</taxon>
        <taxon>Bacillota</taxon>
        <taxon>Bacilli</taxon>
        <taxon>Bacillales</taxon>
        <taxon>Bacillaceae</taxon>
        <taxon>Metabacillus</taxon>
    </lineage>
</organism>
<dbReference type="EMBL" id="JBHUIK010000009">
    <property type="protein sequence ID" value="MFD2216830.1"/>
    <property type="molecule type" value="Genomic_DNA"/>
</dbReference>
<comment type="caution">
    <text evidence="1">The sequence shown here is derived from an EMBL/GenBank/DDBJ whole genome shotgun (WGS) entry which is preliminary data.</text>
</comment>
<name>A0ABW5C4Q7_9BACI</name>
<evidence type="ECO:0000313" key="2">
    <source>
        <dbReference type="Proteomes" id="UP001597318"/>
    </source>
</evidence>
<proteinExistence type="predicted"/>
<protein>
    <submittedName>
        <fullName evidence="1">Uncharacterized protein</fullName>
    </submittedName>
</protein>
<sequence>MGVRLAFQLEDGIWLELRRIDQEHFYAYLTNEDMKISDQNIGVVSEILNGFIK</sequence>
<evidence type="ECO:0000313" key="1">
    <source>
        <dbReference type="EMBL" id="MFD2216830.1"/>
    </source>
</evidence>
<accession>A0ABW5C4Q7</accession>
<dbReference type="RefSeq" id="WP_247343221.1">
    <property type="nucleotide sequence ID" value="NZ_CP095550.1"/>
</dbReference>